<evidence type="ECO:0000256" key="2">
    <source>
        <dbReference type="ARBA" id="ARBA00022670"/>
    </source>
</evidence>
<protein>
    <recommendedName>
        <fullName evidence="11">Peptidase M43 pregnancy-associated plasma-A domain-containing protein</fullName>
    </recommendedName>
</protein>
<evidence type="ECO:0000256" key="8">
    <source>
        <dbReference type="ARBA" id="ARBA00023157"/>
    </source>
</evidence>
<evidence type="ECO:0000313" key="13">
    <source>
        <dbReference type="Proteomes" id="UP000664132"/>
    </source>
</evidence>
<keyword evidence="5" id="KW-0378">Hydrolase</keyword>
<dbReference type="Proteomes" id="UP000664132">
    <property type="component" value="Unassembled WGS sequence"/>
</dbReference>
<sequence length="760" mass="84136">MTAYWDFRRILNVDPDNIYTCVGTAKSYGRECRNRVGVSYRQEGSQVLREMDETKSYSKALANLEDLADLLLCKQQHNNHKKPHLNQINEVSKKWYAVAKEEYVSLKEAERAAERRAARELASMREAAQLMRDELQRERDNMTTVEMTDMSVGTTPDVALPEDDPFVVKARNIEVANPPTSREPSRATEVIWPVVPLHAPSKKIPVFSDKQQENPRQIPCAVEVEASTSTTAPLSVKDTLDTGTAHIFRKPVLDENSHLDLSFDQTTRTAKSSRLASASGPGKRVALKDKSAAINKNMTSRTSASSATETTFAFGATTSHSSFIFEAPKQPHVETCKITEVSSSETPDHLEEATKQEVSLGSITSFQTTNLHVNEASEPSTTTRSESFGTAVVTPPSTRYKTYLPARQQHGLMTPPESPETILSGHKSSSPLPPPKIGDYFANDPDLSASTRKITRKPLPALHSPDMIEGSGNREPANMIATFLGFSFASEVPARCLTPDPSAEFLSLLPAQPLKRNVNNGIFPRQSQNITVDVYFHIASTVANTSKVTEQRVADQFDVLQNAYSQYGIHMLLRNTSWIVDDLTGTGFYQEDGSMGEELFEQWFAHMQATRQGSYSSLNIYFYTDMPSGIQGICPLPTFVTPGDEWFYRDGCQVHADTMPGGDDPKYLGHTAIHEAGHWFGLLHTFQGRCSIYGDGVMDTPPQASASTGCPVGRDSCPDEEGLDPIHNYMDYSDDECTTEFTPGQSERMHDSFARLRAGV</sequence>
<dbReference type="GO" id="GO:0046872">
    <property type="term" value="F:metal ion binding"/>
    <property type="evidence" value="ECO:0007669"/>
    <property type="project" value="UniProtKB-KW"/>
</dbReference>
<dbReference type="Pfam" id="PF05572">
    <property type="entry name" value="Peptidase_M43"/>
    <property type="match status" value="1"/>
</dbReference>
<keyword evidence="9" id="KW-0175">Coiled coil</keyword>
<evidence type="ECO:0000256" key="7">
    <source>
        <dbReference type="ARBA" id="ARBA00023049"/>
    </source>
</evidence>
<dbReference type="OrthoDB" id="536211at2759"/>
<evidence type="ECO:0000259" key="11">
    <source>
        <dbReference type="Pfam" id="PF05572"/>
    </source>
</evidence>
<dbReference type="PANTHER" id="PTHR47466:SF1">
    <property type="entry name" value="METALLOPROTEASE MEP1 (AFU_ORTHOLOGUE AFUA_1G07730)-RELATED"/>
    <property type="match status" value="1"/>
</dbReference>
<comment type="caution">
    <text evidence="12">The sequence shown here is derived from an EMBL/GenBank/DDBJ whole genome shotgun (WGS) entry which is preliminary data.</text>
</comment>
<keyword evidence="8" id="KW-1015">Disulfide bond</keyword>
<keyword evidence="7" id="KW-0482">Metalloprotease</keyword>
<keyword evidence="3" id="KW-0479">Metal-binding</keyword>
<dbReference type="GO" id="GO:0006508">
    <property type="term" value="P:proteolysis"/>
    <property type="evidence" value="ECO:0007669"/>
    <property type="project" value="UniProtKB-KW"/>
</dbReference>
<dbReference type="SUPFAM" id="SSF55486">
    <property type="entry name" value="Metalloproteases ('zincins'), catalytic domain"/>
    <property type="match status" value="1"/>
</dbReference>
<proteinExistence type="inferred from homology"/>
<evidence type="ECO:0000256" key="3">
    <source>
        <dbReference type="ARBA" id="ARBA00022723"/>
    </source>
</evidence>
<evidence type="ECO:0000256" key="5">
    <source>
        <dbReference type="ARBA" id="ARBA00022801"/>
    </source>
</evidence>
<dbReference type="EMBL" id="JAFJYH010000429">
    <property type="protein sequence ID" value="KAG4411897.1"/>
    <property type="molecule type" value="Genomic_DNA"/>
</dbReference>
<keyword evidence="4" id="KW-0732">Signal</keyword>
<keyword evidence="13" id="KW-1185">Reference proteome</keyword>
<feature type="region of interest" description="Disordered" evidence="10">
    <location>
        <begin position="410"/>
        <end position="445"/>
    </location>
</feature>
<dbReference type="InterPro" id="IPR008754">
    <property type="entry name" value="Peptidase_M43"/>
</dbReference>
<dbReference type="GO" id="GO:0008237">
    <property type="term" value="F:metallopeptidase activity"/>
    <property type="evidence" value="ECO:0007669"/>
    <property type="project" value="UniProtKB-KW"/>
</dbReference>
<reference evidence="12" key="1">
    <citation type="submission" date="2021-02" db="EMBL/GenBank/DDBJ databases">
        <title>Genome sequence Cadophora malorum strain M34.</title>
        <authorList>
            <person name="Stefanovic E."/>
            <person name="Vu D."/>
            <person name="Scully C."/>
            <person name="Dijksterhuis J."/>
            <person name="Roader J."/>
            <person name="Houbraken J."/>
        </authorList>
    </citation>
    <scope>NUCLEOTIDE SEQUENCE</scope>
    <source>
        <strain evidence="12">M34</strain>
    </source>
</reference>
<dbReference type="CDD" id="cd04275">
    <property type="entry name" value="ZnMc_pappalysin_like"/>
    <property type="match status" value="1"/>
</dbReference>
<feature type="domain" description="Peptidase M43 pregnancy-associated plasma-A" evidence="11">
    <location>
        <begin position="671"/>
        <end position="752"/>
    </location>
</feature>
<organism evidence="12 13">
    <name type="scientific">Cadophora malorum</name>
    <dbReference type="NCBI Taxonomy" id="108018"/>
    <lineage>
        <taxon>Eukaryota</taxon>
        <taxon>Fungi</taxon>
        <taxon>Dikarya</taxon>
        <taxon>Ascomycota</taxon>
        <taxon>Pezizomycotina</taxon>
        <taxon>Leotiomycetes</taxon>
        <taxon>Helotiales</taxon>
        <taxon>Ploettnerulaceae</taxon>
        <taxon>Cadophora</taxon>
    </lineage>
</organism>
<comment type="similarity">
    <text evidence="1">Belongs to the peptidase M43B family.</text>
</comment>
<evidence type="ECO:0000313" key="12">
    <source>
        <dbReference type="EMBL" id="KAG4411897.1"/>
    </source>
</evidence>
<feature type="coiled-coil region" evidence="9">
    <location>
        <begin position="96"/>
        <end position="145"/>
    </location>
</feature>
<name>A0A8H7W1R2_9HELO</name>
<dbReference type="Gene3D" id="3.40.390.10">
    <property type="entry name" value="Collagenase (Catalytic Domain)"/>
    <property type="match status" value="1"/>
</dbReference>
<accession>A0A8H7W1R2</accession>
<gene>
    <name evidence="12" type="ORF">IFR04_014959</name>
</gene>
<dbReference type="AlphaFoldDB" id="A0A8H7W1R2"/>
<dbReference type="InterPro" id="IPR024079">
    <property type="entry name" value="MetalloPept_cat_dom_sf"/>
</dbReference>
<evidence type="ECO:0000256" key="10">
    <source>
        <dbReference type="SAM" id="MobiDB-lite"/>
    </source>
</evidence>
<keyword evidence="6" id="KW-0862">Zinc</keyword>
<evidence type="ECO:0000256" key="4">
    <source>
        <dbReference type="ARBA" id="ARBA00022729"/>
    </source>
</evidence>
<evidence type="ECO:0000256" key="1">
    <source>
        <dbReference type="ARBA" id="ARBA00008721"/>
    </source>
</evidence>
<evidence type="ECO:0000256" key="9">
    <source>
        <dbReference type="SAM" id="Coils"/>
    </source>
</evidence>
<dbReference type="PANTHER" id="PTHR47466">
    <property type="match status" value="1"/>
</dbReference>
<evidence type="ECO:0000256" key="6">
    <source>
        <dbReference type="ARBA" id="ARBA00022833"/>
    </source>
</evidence>
<keyword evidence="2" id="KW-0645">Protease</keyword>